<evidence type="ECO:0000256" key="10">
    <source>
        <dbReference type="RuleBase" id="RU003879"/>
    </source>
</evidence>
<evidence type="ECO:0000256" key="7">
    <source>
        <dbReference type="ARBA" id="ARBA00022927"/>
    </source>
</evidence>
<organism evidence="12 13">
    <name type="scientific">Helicobacter equorum</name>
    <dbReference type="NCBI Taxonomy" id="361872"/>
    <lineage>
        <taxon>Bacteria</taxon>
        <taxon>Pseudomonadati</taxon>
        <taxon>Campylobacterota</taxon>
        <taxon>Epsilonproteobacteria</taxon>
        <taxon>Campylobacterales</taxon>
        <taxon>Helicobacteraceae</taxon>
        <taxon>Helicobacter</taxon>
    </lineage>
</organism>
<dbReference type="GO" id="GO:0022857">
    <property type="term" value="F:transmembrane transporter activity"/>
    <property type="evidence" value="ECO:0007669"/>
    <property type="project" value="InterPro"/>
</dbReference>
<reference evidence="12 13" key="1">
    <citation type="submission" date="2018-04" db="EMBL/GenBank/DDBJ databases">
        <title>Novel Campyloabacter and Helicobacter Species and Strains.</title>
        <authorList>
            <person name="Mannion A.J."/>
            <person name="Shen Z."/>
            <person name="Fox J.G."/>
        </authorList>
    </citation>
    <scope>NUCLEOTIDE SEQUENCE [LARGE SCALE GENOMIC DNA]</scope>
    <source>
        <strain evidence="12 13">MIT 12-6600</strain>
    </source>
</reference>
<proteinExistence type="inferred from homology"/>
<name>A0A3D8IMX8_9HELI</name>
<dbReference type="OrthoDB" id="14324at2"/>
<keyword evidence="4" id="KW-1003">Cell membrane</keyword>
<evidence type="ECO:0000256" key="11">
    <source>
        <dbReference type="SAM" id="Phobius"/>
    </source>
</evidence>
<keyword evidence="5" id="KW-0997">Cell inner membrane</keyword>
<accession>A0A3D8IMX8</accession>
<dbReference type="Proteomes" id="UP000256514">
    <property type="component" value="Unassembled WGS sequence"/>
</dbReference>
<comment type="similarity">
    <text evidence="2 10">Belongs to the ExbD/TolR family.</text>
</comment>
<dbReference type="InterPro" id="IPR003400">
    <property type="entry name" value="ExbD"/>
</dbReference>
<keyword evidence="8 11" id="KW-1133">Transmembrane helix</keyword>
<dbReference type="Pfam" id="PF02472">
    <property type="entry name" value="ExbD"/>
    <property type="match status" value="1"/>
</dbReference>
<evidence type="ECO:0000256" key="6">
    <source>
        <dbReference type="ARBA" id="ARBA00022692"/>
    </source>
</evidence>
<protein>
    <submittedName>
        <fullName evidence="12">Biopolymer transporter ExbD</fullName>
    </submittedName>
</protein>
<dbReference type="PANTHER" id="PTHR30558">
    <property type="entry name" value="EXBD MEMBRANE COMPONENT OF PMF-DRIVEN MACROMOLECULE IMPORT SYSTEM"/>
    <property type="match status" value="1"/>
</dbReference>
<dbReference type="RefSeq" id="WP_115571324.1">
    <property type="nucleotide sequence ID" value="NZ_NXLT01000005.1"/>
</dbReference>
<comment type="caution">
    <text evidence="12">The sequence shown here is derived from an EMBL/GenBank/DDBJ whole genome shotgun (WGS) entry which is preliminary data.</text>
</comment>
<feature type="transmembrane region" description="Helical" evidence="11">
    <location>
        <begin position="12"/>
        <end position="30"/>
    </location>
</feature>
<comment type="subcellular location">
    <subcellularLocation>
        <location evidence="1">Cell inner membrane</location>
        <topology evidence="1">Single-pass type II membrane protein</topology>
    </subcellularLocation>
    <subcellularLocation>
        <location evidence="10">Cell membrane</location>
        <topology evidence="10">Single-pass type II membrane protein</topology>
    </subcellularLocation>
</comment>
<keyword evidence="9 11" id="KW-0472">Membrane</keyword>
<evidence type="ECO:0000256" key="1">
    <source>
        <dbReference type="ARBA" id="ARBA00004249"/>
    </source>
</evidence>
<dbReference type="GO" id="GO:0005886">
    <property type="term" value="C:plasma membrane"/>
    <property type="evidence" value="ECO:0007669"/>
    <property type="project" value="UniProtKB-SubCell"/>
</dbReference>
<evidence type="ECO:0000313" key="13">
    <source>
        <dbReference type="Proteomes" id="UP000256514"/>
    </source>
</evidence>
<keyword evidence="3 10" id="KW-0813">Transport</keyword>
<dbReference type="PANTHER" id="PTHR30558:SF12">
    <property type="entry name" value="BIOPOLYMER TRANSPORT PROTEIN EXBD"/>
    <property type="match status" value="1"/>
</dbReference>
<evidence type="ECO:0000313" key="12">
    <source>
        <dbReference type="EMBL" id="RDU66628.1"/>
    </source>
</evidence>
<dbReference type="Gene3D" id="3.30.420.270">
    <property type="match status" value="1"/>
</dbReference>
<sequence length="132" mass="14979">MKKIDSLNLIPFIDIMLVLLVIVLTSASFVQQSRIEVEIPKLEEGVQSSEDTQAQEEMIVINKQGQYFVHNKQLDSQALKAWLARTPKQTQIVIKGDRESGLEHFLEVSALLQMLGFSNVYIVTQKLPPNKE</sequence>
<keyword evidence="6 10" id="KW-0812">Transmembrane</keyword>
<evidence type="ECO:0000256" key="4">
    <source>
        <dbReference type="ARBA" id="ARBA00022475"/>
    </source>
</evidence>
<dbReference type="EMBL" id="NXLT01000005">
    <property type="protein sequence ID" value="RDU66628.1"/>
    <property type="molecule type" value="Genomic_DNA"/>
</dbReference>
<keyword evidence="13" id="KW-1185">Reference proteome</keyword>
<keyword evidence="7 10" id="KW-0653">Protein transport</keyword>
<gene>
    <name evidence="12" type="ORF">CQA54_06615</name>
</gene>
<evidence type="ECO:0000256" key="5">
    <source>
        <dbReference type="ARBA" id="ARBA00022519"/>
    </source>
</evidence>
<evidence type="ECO:0000256" key="2">
    <source>
        <dbReference type="ARBA" id="ARBA00005811"/>
    </source>
</evidence>
<evidence type="ECO:0000256" key="3">
    <source>
        <dbReference type="ARBA" id="ARBA00022448"/>
    </source>
</evidence>
<dbReference type="AlphaFoldDB" id="A0A3D8IMX8"/>
<evidence type="ECO:0000256" key="9">
    <source>
        <dbReference type="ARBA" id="ARBA00023136"/>
    </source>
</evidence>
<dbReference type="GO" id="GO:0015031">
    <property type="term" value="P:protein transport"/>
    <property type="evidence" value="ECO:0007669"/>
    <property type="project" value="UniProtKB-KW"/>
</dbReference>
<evidence type="ECO:0000256" key="8">
    <source>
        <dbReference type="ARBA" id="ARBA00022989"/>
    </source>
</evidence>